<evidence type="ECO:0000256" key="1">
    <source>
        <dbReference type="SAM" id="MobiDB-lite"/>
    </source>
</evidence>
<evidence type="ECO:0000313" key="2">
    <source>
        <dbReference type="EMBL" id="KAG4419902.1"/>
    </source>
</evidence>
<feature type="compositionally biased region" description="Polar residues" evidence="1">
    <location>
        <begin position="113"/>
        <end position="123"/>
    </location>
</feature>
<sequence>MISSTEVHGARLLREIAAEEGSLEDLLTSLRTTLIPNPPRTGIPDLDSLWSTHGSKLSITGRTLPLLHQILIHLVSPAHLNGTIALVDLTGHFSPSHLLSPTLSSISISTSTQPGNLNPTSNLRNERERSDSRYLSKEDLQHIHVFRPTKSSLAATLASIESYMLYGAHRSHGREWLGVIVNGGVGGDISFGWRGWLRVERESVGAFGEGVSVEEVFFGERGRRAEVVDQKGWRAEDVSAGGGGVDFAWR</sequence>
<proteinExistence type="predicted"/>
<gene>
    <name evidence="2" type="ORF">IFR04_006939</name>
</gene>
<comment type="caution">
    <text evidence="2">The sequence shown here is derived from an EMBL/GenBank/DDBJ whole genome shotgun (WGS) entry which is preliminary data.</text>
</comment>
<dbReference type="OrthoDB" id="3596146at2759"/>
<protein>
    <submittedName>
        <fullName evidence="2">Uncharacterized protein</fullName>
    </submittedName>
</protein>
<dbReference type="EMBL" id="JAFJYH010000095">
    <property type="protein sequence ID" value="KAG4419902.1"/>
    <property type="molecule type" value="Genomic_DNA"/>
</dbReference>
<evidence type="ECO:0000313" key="3">
    <source>
        <dbReference type="Proteomes" id="UP000664132"/>
    </source>
</evidence>
<feature type="region of interest" description="Disordered" evidence="1">
    <location>
        <begin position="109"/>
        <end position="128"/>
    </location>
</feature>
<organism evidence="2 3">
    <name type="scientific">Cadophora malorum</name>
    <dbReference type="NCBI Taxonomy" id="108018"/>
    <lineage>
        <taxon>Eukaryota</taxon>
        <taxon>Fungi</taxon>
        <taxon>Dikarya</taxon>
        <taxon>Ascomycota</taxon>
        <taxon>Pezizomycotina</taxon>
        <taxon>Leotiomycetes</taxon>
        <taxon>Helotiales</taxon>
        <taxon>Ploettnerulaceae</taxon>
        <taxon>Cadophora</taxon>
    </lineage>
</organism>
<dbReference type="Proteomes" id="UP000664132">
    <property type="component" value="Unassembled WGS sequence"/>
</dbReference>
<name>A0A8H7THU9_9HELO</name>
<reference evidence="2" key="1">
    <citation type="submission" date="2021-02" db="EMBL/GenBank/DDBJ databases">
        <title>Genome sequence Cadophora malorum strain M34.</title>
        <authorList>
            <person name="Stefanovic E."/>
            <person name="Vu D."/>
            <person name="Scully C."/>
            <person name="Dijksterhuis J."/>
            <person name="Roader J."/>
            <person name="Houbraken J."/>
        </authorList>
    </citation>
    <scope>NUCLEOTIDE SEQUENCE</scope>
    <source>
        <strain evidence="2">M34</strain>
    </source>
</reference>
<accession>A0A8H7THU9</accession>
<keyword evidence="3" id="KW-1185">Reference proteome</keyword>
<dbReference type="AlphaFoldDB" id="A0A8H7THU9"/>